<accession>A0A4Q6XK59</accession>
<organism evidence="1 2">
    <name type="scientific">Acinetobacter halotolerans</name>
    <dbReference type="NCBI Taxonomy" id="1752076"/>
    <lineage>
        <taxon>Bacteria</taxon>
        <taxon>Pseudomonadati</taxon>
        <taxon>Pseudomonadota</taxon>
        <taxon>Gammaproteobacteria</taxon>
        <taxon>Moraxellales</taxon>
        <taxon>Moraxellaceae</taxon>
        <taxon>Acinetobacter</taxon>
    </lineage>
</organism>
<dbReference type="Proteomes" id="UP000292110">
    <property type="component" value="Unassembled WGS sequence"/>
</dbReference>
<dbReference type="RefSeq" id="WP_130160799.1">
    <property type="nucleotide sequence ID" value="NZ_SGIM01000001.1"/>
</dbReference>
<evidence type="ECO:0000313" key="1">
    <source>
        <dbReference type="EMBL" id="RZF56842.1"/>
    </source>
</evidence>
<sequence>MAYKILYLEDLPPFTIAREIEQQGFKVIPVQPNDNFEETLSQIQSIGADLLLMDFRLNAGKAKFNAPPFAQFFRSQVIDGGINLPIVVISSENNIRDYYRDYTSFDLFDFAVDKETFLQNTEKYCNLFNELIEGYQLLKESQSAQVKVDLNLLKVPETIENQLDSRFLDLFSMEKYQTNACMMTGLLLTTLVKPAGILIGPDILSARLGVSSSSPDWSSLIDELKNFKYTGLYSKTYDRWWSQGVDIWWKSNFPTLTTLRRLSANERCNYISEKFGLSNLQALEKDSDFSNSNRFWTVCSGTFSPLDPIDGFEIARDLNNSPWLEPRFYSLNFLVNYANQDNIKELKEPERERLAEVRSNS</sequence>
<dbReference type="EMBL" id="SGIM01000001">
    <property type="protein sequence ID" value="RZF56842.1"/>
    <property type="molecule type" value="Genomic_DNA"/>
</dbReference>
<name>A0A4Q6XK59_9GAMM</name>
<gene>
    <name evidence="1" type="ORF">EXE30_00855</name>
</gene>
<dbReference type="AlphaFoldDB" id="A0A4Q6XK59"/>
<proteinExistence type="predicted"/>
<comment type="caution">
    <text evidence="1">The sequence shown here is derived from an EMBL/GenBank/DDBJ whole genome shotgun (WGS) entry which is preliminary data.</text>
</comment>
<keyword evidence="2" id="KW-1185">Reference proteome</keyword>
<evidence type="ECO:0000313" key="2">
    <source>
        <dbReference type="Proteomes" id="UP000292110"/>
    </source>
</evidence>
<reference evidence="1 2" key="1">
    <citation type="submission" date="2019-02" db="EMBL/GenBank/DDBJ databases">
        <title>The draft genome of Acinetobacter halotolerans strain JCM 31009.</title>
        <authorList>
            <person name="Qin J."/>
            <person name="Feng Y."/>
            <person name="Nemec A."/>
            <person name="Zong Z."/>
        </authorList>
    </citation>
    <scope>NUCLEOTIDE SEQUENCE [LARGE SCALE GENOMIC DNA]</scope>
    <source>
        <strain evidence="1 2">JCM 31009</strain>
    </source>
</reference>
<protein>
    <submittedName>
        <fullName evidence="1">Response regulator</fullName>
    </submittedName>
</protein>